<accession>A0A067PWE2</accession>
<sequence>MPENWQFTEPADVAQGVKSDSLVIPSIPTRAAFRLPSEVLREIFLLALPPDYVTSPMLDSVSASWWPIASRGKQTLVLICKNWMAVGTELLYEHIAIRRPTQLPLLVRTMQLQNVDFGRLVKTFTLCCFIPSSWRTMFTKNLEILFSRYSQIQRLVITPLWETPFSDIVSQILCSSRINLASIIHLEANADMVPVILDSVLERCSSLRSLVLTVPTEEMPPHPIHLPQLETLRLSFLYYPKDGQLTSLMRWSMPRLTSLTICDYGGATDDLLKEFLKAHGRNLKFLHFSDLAYRRPHIDSGPLISECPKLEHLVMPIVGVWPKRHRSLMWFDVWAPCTSDFSLRNDGPVQFIEQTASFPSFKNFRLLDRALICFRDLPRIFSPDGPKDDDSAEYDLVGLTVIQTRHSLRRDEVDLGFDSDTGSSYRGSSISSRRSGIYYDIDSSSESTDYSDGDSELWEDDVLSLDEVDEELDEESFFQILEGLSQAETSDSED</sequence>
<reference evidence="2" key="1">
    <citation type="journal article" date="2014" name="Proc. Natl. Acad. Sci. U.S.A.">
        <title>Extensive sampling of basidiomycete genomes demonstrates inadequacy of the white-rot/brown-rot paradigm for wood decay fungi.</title>
        <authorList>
            <person name="Riley R."/>
            <person name="Salamov A.A."/>
            <person name="Brown D.W."/>
            <person name="Nagy L.G."/>
            <person name="Floudas D."/>
            <person name="Held B.W."/>
            <person name="Levasseur A."/>
            <person name="Lombard V."/>
            <person name="Morin E."/>
            <person name="Otillar R."/>
            <person name="Lindquist E.A."/>
            <person name="Sun H."/>
            <person name="LaButti K.M."/>
            <person name="Schmutz J."/>
            <person name="Jabbour D."/>
            <person name="Luo H."/>
            <person name="Baker S.E."/>
            <person name="Pisabarro A.G."/>
            <person name="Walton J.D."/>
            <person name="Blanchette R.A."/>
            <person name="Henrissat B."/>
            <person name="Martin F."/>
            <person name="Cullen D."/>
            <person name="Hibbett D.S."/>
            <person name="Grigoriev I.V."/>
        </authorList>
    </citation>
    <scope>NUCLEOTIDE SEQUENCE [LARGE SCALE GENOMIC DNA]</scope>
    <source>
        <strain evidence="2">MUCL 33604</strain>
    </source>
</reference>
<dbReference type="AlphaFoldDB" id="A0A067PWE2"/>
<name>A0A067PWE2_9AGAM</name>
<dbReference type="InParanoid" id="A0A067PWE2"/>
<protein>
    <recommendedName>
        <fullName evidence="3">F-box domain-containing protein</fullName>
    </recommendedName>
</protein>
<proteinExistence type="predicted"/>
<dbReference type="Gene3D" id="3.80.10.10">
    <property type="entry name" value="Ribonuclease Inhibitor"/>
    <property type="match status" value="1"/>
</dbReference>
<dbReference type="HOGENOM" id="CLU_030668_1_0_1"/>
<organism evidence="1 2">
    <name type="scientific">Jaapia argillacea MUCL 33604</name>
    <dbReference type="NCBI Taxonomy" id="933084"/>
    <lineage>
        <taxon>Eukaryota</taxon>
        <taxon>Fungi</taxon>
        <taxon>Dikarya</taxon>
        <taxon>Basidiomycota</taxon>
        <taxon>Agaricomycotina</taxon>
        <taxon>Agaricomycetes</taxon>
        <taxon>Agaricomycetidae</taxon>
        <taxon>Jaapiales</taxon>
        <taxon>Jaapiaceae</taxon>
        <taxon>Jaapia</taxon>
    </lineage>
</organism>
<dbReference type="SUPFAM" id="SSF52047">
    <property type="entry name" value="RNI-like"/>
    <property type="match status" value="1"/>
</dbReference>
<evidence type="ECO:0000313" key="1">
    <source>
        <dbReference type="EMBL" id="KDQ55592.1"/>
    </source>
</evidence>
<evidence type="ECO:0008006" key="3">
    <source>
        <dbReference type="Google" id="ProtNLM"/>
    </source>
</evidence>
<dbReference type="OrthoDB" id="3258555at2759"/>
<dbReference type="EMBL" id="KL197724">
    <property type="protein sequence ID" value="KDQ55592.1"/>
    <property type="molecule type" value="Genomic_DNA"/>
</dbReference>
<gene>
    <name evidence="1" type="ORF">JAAARDRAFT_70992</name>
</gene>
<dbReference type="InterPro" id="IPR032675">
    <property type="entry name" value="LRR_dom_sf"/>
</dbReference>
<evidence type="ECO:0000313" key="2">
    <source>
        <dbReference type="Proteomes" id="UP000027265"/>
    </source>
</evidence>
<keyword evidence="2" id="KW-1185">Reference proteome</keyword>
<dbReference type="Proteomes" id="UP000027265">
    <property type="component" value="Unassembled WGS sequence"/>
</dbReference>